<dbReference type="EMBL" id="RCMG01000692">
    <property type="protein sequence ID" value="KAG2850369.1"/>
    <property type="molecule type" value="Genomic_DNA"/>
</dbReference>
<dbReference type="EMBL" id="RCMI01000699">
    <property type="protein sequence ID" value="KAG2900357.1"/>
    <property type="molecule type" value="Genomic_DNA"/>
</dbReference>
<name>A0A8T1HNU1_9STRA</name>
<accession>A0A8T1HNU1</accession>
<dbReference type="Pfam" id="PF07727">
    <property type="entry name" value="RVT_2"/>
    <property type="match status" value="1"/>
</dbReference>
<dbReference type="EMBL" id="RCMK01000698">
    <property type="protein sequence ID" value="KAG2915638.1"/>
    <property type="molecule type" value="Genomic_DNA"/>
</dbReference>
<evidence type="ECO:0000313" key="5">
    <source>
        <dbReference type="EMBL" id="KAG2995167.1"/>
    </source>
</evidence>
<reference evidence="6" key="1">
    <citation type="submission" date="2018-05" db="EMBL/GenBank/DDBJ databases">
        <title>Effector identification in a new, highly contiguous assembly of the strawberry crown rot pathogen Phytophthora cactorum.</title>
        <authorList>
            <person name="Armitage A.D."/>
            <person name="Nellist C.F."/>
            <person name="Bates H."/>
            <person name="Vickerstaff R.J."/>
            <person name="Harrison R.J."/>
        </authorList>
    </citation>
    <scope>NUCLEOTIDE SEQUENCE</scope>
    <source>
        <strain evidence="2">15-7</strain>
        <strain evidence="3">4032</strain>
        <strain evidence="4">4040</strain>
        <strain evidence="5">P415</strain>
        <strain evidence="6">P421</strain>
    </source>
</reference>
<dbReference type="EMBL" id="RCML01000051">
    <property type="protein sequence ID" value="KAG2995167.1"/>
    <property type="molecule type" value="Genomic_DNA"/>
</dbReference>
<dbReference type="Proteomes" id="UP000760860">
    <property type="component" value="Unassembled WGS sequence"/>
</dbReference>
<evidence type="ECO:0000313" key="4">
    <source>
        <dbReference type="EMBL" id="KAG2915638.1"/>
    </source>
</evidence>
<dbReference type="InterPro" id="IPR013103">
    <property type="entry name" value="RVT_2"/>
</dbReference>
<dbReference type="PANTHER" id="PTHR11439:SF467">
    <property type="entry name" value="INTEGRASE CATALYTIC DOMAIN-CONTAINING PROTEIN"/>
    <property type="match status" value="1"/>
</dbReference>
<sequence length="352" mass="39764">MDNGVYWPVANGSRIFLTVYVDDPFITAIAENIKMVVSELAHKFKPQALGSVNLLLGMEITYIPGQAMWISQRGYIEKILERFQMDPCRAVATPQALGELPLSATSDQEGVNDSSLPYREIVGCLQYLVQCLRPELANAVRTLGKYLDKCTQANFTMAKRVLRYLRGTVDYGLVRKKLESPDLHFTAYADADLGNEKDDRHSITGFVLQLNGCTFAYKSRKQRVVTDDTCCVEFIAASECSTMIMWTHNLSKELGLKRHHPTVLHQDNQAAIVVLTEITGNYKTKVVDLKYHKVCPFHKRGEFEVRYCPSTDTLADIFTKPLGHTLFKKFRQLLNVMPLPMVIDDGNTDGRD</sequence>
<evidence type="ECO:0000313" key="2">
    <source>
        <dbReference type="EMBL" id="KAG2850369.1"/>
    </source>
</evidence>
<evidence type="ECO:0000313" key="6">
    <source>
        <dbReference type="EMBL" id="KAG3213779.1"/>
    </source>
</evidence>
<dbReference type="Proteomes" id="UP000736787">
    <property type="component" value="Unassembled WGS sequence"/>
</dbReference>
<dbReference type="AlphaFoldDB" id="A0A8T1HNU1"/>
<evidence type="ECO:0000313" key="3">
    <source>
        <dbReference type="EMBL" id="KAG2900357.1"/>
    </source>
</evidence>
<proteinExistence type="predicted"/>
<organism evidence="6 7">
    <name type="scientific">Phytophthora cactorum</name>
    <dbReference type="NCBI Taxonomy" id="29920"/>
    <lineage>
        <taxon>Eukaryota</taxon>
        <taxon>Sar</taxon>
        <taxon>Stramenopiles</taxon>
        <taxon>Oomycota</taxon>
        <taxon>Peronosporomycetes</taxon>
        <taxon>Peronosporales</taxon>
        <taxon>Peronosporaceae</taxon>
        <taxon>Phytophthora</taxon>
    </lineage>
</organism>
<gene>
    <name evidence="2" type="ORF">PC113_g16852</name>
    <name evidence="3" type="ORF">PC115_g16237</name>
    <name evidence="4" type="ORF">PC117_g17949</name>
    <name evidence="5" type="ORF">PC118_g3104</name>
    <name evidence="6" type="ORF">PC129_g15295</name>
</gene>
<dbReference type="Proteomes" id="UP000697107">
    <property type="component" value="Unassembled WGS sequence"/>
</dbReference>
<evidence type="ECO:0000313" key="7">
    <source>
        <dbReference type="Proteomes" id="UP000760860"/>
    </source>
</evidence>
<dbReference type="EMBL" id="RCMV01000698">
    <property type="protein sequence ID" value="KAG3213779.1"/>
    <property type="molecule type" value="Genomic_DNA"/>
</dbReference>
<dbReference type="CDD" id="cd09272">
    <property type="entry name" value="RNase_HI_RT_Ty1"/>
    <property type="match status" value="1"/>
</dbReference>
<dbReference type="VEuPathDB" id="FungiDB:PC110_g6641"/>
<comment type="caution">
    <text evidence="6">The sequence shown here is derived from an EMBL/GenBank/DDBJ whole genome shotgun (WGS) entry which is preliminary data.</text>
</comment>
<dbReference type="Proteomes" id="UP000735874">
    <property type="component" value="Unassembled WGS sequence"/>
</dbReference>
<evidence type="ECO:0000259" key="1">
    <source>
        <dbReference type="Pfam" id="PF07727"/>
    </source>
</evidence>
<dbReference type="Proteomes" id="UP000774804">
    <property type="component" value="Unassembled WGS sequence"/>
</dbReference>
<protein>
    <recommendedName>
        <fullName evidence="1">Reverse transcriptase Ty1/copia-type domain-containing protein</fullName>
    </recommendedName>
</protein>
<dbReference type="PANTHER" id="PTHR11439">
    <property type="entry name" value="GAG-POL-RELATED RETROTRANSPOSON"/>
    <property type="match status" value="1"/>
</dbReference>
<feature type="domain" description="Reverse transcriptase Ty1/copia-type" evidence="1">
    <location>
        <begin position="3"/>
        <end position="95"/>
    </location>
</feature>